<dbReference type="Proteomes" id="UP000886653">
    <property type="component" value="Unassembled WGS sequence"/>
</dbReference>
<evidence type="ECO:0000313" key="1">
    <source>
        <dbReference type="EMBL" id="KAG0145456.1"/>
    </source>
</evidence>
<protein>
    <submittedName>
        <fullName evidence="1">Uncharacterized protein</fullName>
    </submittedName>
</protein>
<reference evidence="1" key="1">
    <citation type="submission" date="2013-11" db="EMBL/GenBank/DDBJ databases">
        <title>Genome sequence of the fusiform rust pathogen reveals effectors for host alternation and coevolution with pine.</title>
        <authorList>
            <consortium name="DOE Joint Genome Institute"/>
            <person name="Smith K."/>
            <person name="Pendleton A."/>
            <person name="Kubisiak T."/>
            <person name="Anderson C."/>
            <person name="Salamov A."/>
            <person name="Aerts A."/>
            <person name="Riley R."/>
            <person name="Clum A."/>
            <person name="Lindquist E."/>
            <person name="Ence D."/>
            <person name="Campbell M."/>
            <person name="Kronenberg Z."/>
            <person name="Feau N."/>
            <person name="Dhillon B."/>
            <person name="Hamelin R."/>
            <person name="Burleigh J."/>
            <person name="Smith J."/>
            <person name="Yandell M."/>
            <person name="Nelson C."/>
            <person name="Grigoriev I."/>
            <person name="Davis J."/>
        </authorList>
    </citation>
    <scope>NUCLEOTIDE SEQUENCE</scope>
    <source>
        <strain evidence="1">G11</strain>
    </source>
</reference>
<dbReference type="AlphaFoldDB" id="A0A9P6NKZ8"/>
<sequence>MCNALERKPKASLVTTYRTLLEWSTTPFTSGGGTFQNGGPTGRPIRRNQLNLVEILPGSV</sequence>
<accession>A0A9P6NKZ8</accession>
<evidence type="ECO:0000313" key="2">
    <source>
        <dbReference type="Proteomes" id="UP000886653"/>
    </source>
</evidence>
<keyword evidence="2" id="KW-1185">Reference proteome</keyword>
<gene>
    <name evidence="1" type="ORF">CROQUDRAFT_93825</name>
</gene>
<dbReference type="EMBL" id="MU167276">
    <property type="protein sequence ID" value="KAG0145456.1"/>
    <property type="molecule type" value="Genomic_DNA"/>
</dbReference>
<organism evidence="1 2">
    <name type="scientific">Cronartium quercuum f. sp. fusiforme G11</name>
    <dbReference type="NCBI Taxonomy" id="708437"/>
    <lineage>
        <taxon>Eukaryota</taxon>
        <taxon>Fungi</taxon>
        <taxon>Dikarya</taxon>
        <taxon>Basidiomycota</taxon>
        <taxon>Pucciniomycotina</taxon>
        <taxon>Pucciniomycetes</taxon>
        <taxon>Pucciniales</taxon>
        <taxon>Coleosporiaceae</taxon>
        <taxon>Cronartium</taxon>
    </lineage>
</organism>
<name>A0A9P6NKZ8_9BASI</name>
<proteinExistence type="predicted"/>
<comment type="caution">
    <text evidence="1">The sequence shown here is derived from an EMBL/GenBank/DDBJ whole genome shotgun (WGS) entry which is preliminary data.</text>
</comment>